<evidence type="ECO:0000256" key="3">
    <source>
        <dbReference type="ARBA" id="ARBA00022438"/>
    </source>
</evidence>
<dbReference type="InterPro" id="IPR041756">
    <property type="entry name" value="M28_SGAP-like"/>
</dbReference>
<comment type="similarity">
    <text evidence="2">Belongs to the peptidase M28 family. M28A subfamily.</text>
</comment>
<feature type="domain" description="Peptidase M28" evidence="12">
    <location>
        <begin position="272"/>
        <end position="481"/>
    </location>
</feature>
<dbReference type="AlphaFoldDB" id="A0AAE1M6F1"/>
<reference evidence="13" key="1">
    <citation type="submission" date="2023-11" db="EMBL/GenBank/DDBJ databases">
        <title>The genome sequences of three competitors of mushroom-forming fungi.</title>
        <authorList>
            <person name="Beijen E."/>
            <person name="Ohm R.A."/>
        </authorList>
    </citation>
    <scope>NUCLEOTIDE SEQUENCE</scope>
    <source>
        <strain evidence="13">CBS 100526</strain>
    </source>
</reference>
<dbReference type="PANTHER" id="PTHR12147:SF17">
    <property type="entry name" value="AMINOPEPTIDASE Y"/>
    <property type="match status" value="1"/>
</dbReference>
<dbReference type="EC" id="3.4.-.-" evidence="9"/>
<dbReference type="EMBL" id="JAWRVG010000003">
    <property type="protein sequence ID" value="KAK4083707.1"/>
    <property type="molecule type" value="Genomic_DNA"/>
</dbReference>
<dbReference type="Pfam" id="PF04389">
    <property type="entry name" value="Peptidase_M28"/>
    <property type="match status" value="1"/>
</dbReference>
<dbReference type="GO" id="GO:0046872">
    <property type="term" value="F:metal ion binding"/>
    <property type="evidence" value="ECO:0007669"/>
    <property type="project" value="UniProtKB-KW"/>
</dbReference>
<feature type="chain" id="PRO_5041773328" description="Peptide hydrolase" evidence="9">
    <location>
        <begin position="21"/>
        <end position="1238"/>
    </location>
</feature>
<organism evidence="13 14">
    <name type="scientific">Trichoderma aggressivum f. europaeum</name>
    <dbReference type="NCBI Taxonomy" id="173218"/>
    <lineage>
        <taxon>Eukaryota</taxon>
        <taxon>Fungi</taxon>
        <taxon>Dikarya</taxon>
        <taxon>Ascomycota</taxon>
        <taxon>Pezizomycotina</taxon>
        <taxon>Sordariomycetes</taxon>
        <taxon>Hypocreomycetidae</taxon>
        <taxon>Hypocreales</taxon>
        <taxon>Hypocreaceae</taxon>
        <taxon>Trichoderma</taxon>
    </lineage>
</organism>
<dbReference type="PANTHER" id="PTHR12147">
    <property type="entry name" value="METALLOPEPTIDASE M28 FAMILY MEMBER"/>
    <property type="match status" value="1"/>
</dbReference>
<dbReference type="SUPFAM" id="SSF52025">
    <property type="entry name" value="PA domain"/>
    <property type="match status" value="1"/>
</dbReference>
<dbReference type="GeneID" id="87915336"/>
<keyword evidence="5 9" id="KW-0479">Metal-binding</keyword>
<dbReference type="Pfam" id="PF02225">
    <property type="entry name" value="PA"/>
    <property type="match status" value="1"/>
</dbReference>
<gene>
    <name evidence="13" type="ORF">Triagg1_1369</name>
</gene>
<keyword evidence="7 9" id="KW-0378">Hydrolase</keyword>
<dbReference type="CDD" id="cd02130">
    <property type="entry name" value="PA_ScAPY_like"/>
    <property type="match status" value="1"/>
</dbReference>
<dbReference type="GO" id="GO:0006508">
    <property type="term" value="P:proteolysis"/>
    <property type="evidence" value="ECO:0007669"/>
    <property type="project" value="UniProtKB-KW"/>
</dbReference>
<evidence type="ECO:0000259" key="12">
    <source>
        <dbReference type="Pfam" id="PF04389"/>
    </source>
</evidence>
<accession>A0AAE1M6F1</accession>
<feature type="region of interest" description="Disordered" evidence="10">
    <location>
        <begin position="26"/>
        <end position="47"/>
    </location>
</feature>
<evidence type="ECO:0000256" key="7">
    <source>
        <dbReference type="ARBA" id="ARBA00022801"/>
    </source>
</evidence>
<dbReference type="InterPro" id="IPR003137">
    <property type="entry name" value="PA_domain"/>
</dbReference>
<dbReference type="InterPro" id="IPR007484">
    <property type="entry name" value="Peptidase_M28"/>
</dbReference>
<dbReference type="InterPro" id="IPR045175">
    <property type="entry name" value="M28_fam"/>
</dbReference>
<feature type="region of interest" description="Disordered" evidence="10">
    <location>
        <begin position="630"/>
        <end position="653"/>
    </location>
</feature>
<evidence type="ECO:0000256" key="6">
    <source>
        <dbReference type="ARBA" id="ARBA00022729"/>
    </source>
</evidence>
<feature type="compositionally biased region" description="Basic and acidic residues" evidence="10">
    <location>
        <begin position="808"/>
        <end position="821"/>
    </location>
</feature>
<sequence length="1238" mass="136365">MAVLSKLALAASLALCGVSAAGIPQQQPLTAPSSSSSHSSSHDTAVDYSSKPLIDTEALQDSISVDALFKRAKKFYEFAQTSEEDYGHPTRVIGSTGHEGTLNYIVNTLLDQGDYYSISTQDFPVTLSNVFESQLVLGNGVSKSAVPMGLTPATKDREPVHGHLVLVKNNGCDESDYPSNVKGNIAFIRRGRCAFGDKSIGAGKAGAKAAVIYNTDPEELHGTLGEPTEYHVATFGIDGVEGKKVADELASGESVSAIAYIDAEVKKIQTVNVLAQTSEGDPDNCVMLGGHSDGVAEGPGINDDGSGSMSVLEVAVQLTNFKVNNCVRFAWWAAEEEGLLGSDFYAASLSEEENQKIRLFMDYDMMASPNFAYQIYNATNAESPAGSEELRNLYVDWYESKGLNYTFIPFDGRSDYDGFIRAGIPAGGIATGAEAVKTKEEAEMFGGRAGEWLDPCYHQICDDLNNLNRTAWEVNTKLIAHSVATYALSFDGFPKRGLDTEMSAYGKTMKHHGPKLILFFHAQMHPHSLLLDVILPHSASPILGKPRDCNTAAMSDETWKGCTIQQKSDGGCIILSPDSTLLLEMEDAPKTMNKIDDHGNAVESIRDDEFASFKLPARCTFLSAGSGKESNIKAEESSSKDPGGLEKEPKGTVEMKGPVFMRKELWSTHNFENYSRLSWQQESIGNGPLVQLISGPVHKEAANFNLKGISLKCEPCSSSFPAIKHQDVIPHHLATTEANLVMPKGLVSGEPLETFLTTPEVQKAYDLDVEILIQGLENGAAIAPFSFINPPVLSDVPPGSNLADGLQDDAKPRGDDNRRLSEVTCNSTPSMKSSNYAAPAGFVYRVALTDALEYPPELIRLLRDFALEYPNDFLPLRLMLLACHLWFDVMTHPDLQLEWFMLDRKEDGKRFNEVPKVSLAAFIVYFAHWLSWTESMELSEYPHPFRFVLKAYETDQVHPGFAVNVDHIPQDRVIALMRKHAHRIPFALTGLPHLGYLGLRNYTRQDVKDTAKHPEKRFRVHMLPCFVNSCLFAKFGTRLQVPDDLSKGVLKTFSQISPFWKPYTSSNGLEPSHHTPAPPSSLFSTDWYRITSDIDKNPPFTCPYWKAEDERQEETFKELISTAQAKHNGDIDIVNACISSLYTPEDLSDRDLYTALPTALVKLIGLPPPLTWEIDVWAEYLPTIDEPSSPQVKCISMILAKQLMGMEDSLEARDRLGGQWDCLFPQFTSTYNIAGACL</sequence>
<evidence type="ECO:0000313" key="13">
    <source>
        <dbReference type="EMBL" id="KAK4083707.1"/>
    </source>
</evidence>
<protein>
    <recommendedName>
        <fullName evidence="9">Peptide hydrolase</fullName>
        <ecNumber evidence="9">3.4.-.-</ecNumber>
    </recommendedName>
</protein>
<feature type="domain" description="PA" evidence="11">
    <location>
        <begin position="161"/>
        <end position="243"/>
    </location>
</feature>
<comment type="cofactor">
    <cofactor evidence="1">
        <name>Zn(2+)</name>
        <dbReference type="ChEBI" id="CHEBI:29105"/>
    </cofactor>
</comment>
<dbReference type="Gene3D" id="3.40.630.10">
    <property type="entry name" value="Zn peptidases"/>
    <property type="match status" value="1"/>
</dbReference>
<keyword evidence="14" id="KW-1185">Reference proteome</keyword>
<evidence type="ECO:0000256" key="4">
    <source>
        <dbReference type="ARBA" id="ARBA00022670"/>
    </source>
</evidence>
<evidence type="ECO:0000256" key="8">
    <source>
        <dbReference type="ARBA" id="ARBA00022833"/>
    </source>
</evidence>
<feature type="signal peptide" evidence="9">
    <location>
        <begin position="1"/>
        <end position="20"/>
    </location>
</feature>
<dbReference type="InterPro" id="IPR046450">
    <property type="entry name" value="PA_dom_sf"/>
</dbReference>
<feature type="region of interest" description="Disordered" evidence="10">
    <location>
        <begin position="798"/>
        <end position="828"/>
    </location>
</feature>
<evidence type="ECO:0000256" key="1">
    <source>
        <dbReference type="ARBA" id="ARBA00001947"/>
    </source>
</evidence>
<dbReference type="CDD" id="cd03876">
    <property type="entry name" value="M28_SGAP_like"/>
    <property type="match status" value="1"/>
</dbReference>
<evidence type="ECO:0000256" key="9">
    <source>
        <dbReference type="RuleBase" id="RU361240"/>
    </source>
</evidence>
<dbReference type="GO" id="GO:0008235">
    <property type="term" value="F:metalloexopeptidase activity"/>
    <property type="evidence" value="ECO:0007669"/>
    <property type="project" value="InterPro"/>
</dbReference>
<evidence type="ECO:0000256" key="10">
    <source>
        <dbReference type="SAM" id="MobiDB-lite"/>
    </source>
</evidence>
<keyword evidence="6 9" id="KW-0732">Signal</keyword>
<proteinExistence type="inferred from homology"/>
<evidence type="ECO:0000259" key="11">
    <source>
        <dbReference type="Pfam" id="PF02225"/>
    </source>
</evidence>
<keyword evidence="3" id="KW-0031">Aminopeptidase</keyword>
<dbReference type="FunFam" id="3.40.630.10:FF:000093">
    <property type="entry name" value="Peptide hydrolase"/>
    <property type="match status" value="1"/>
</dbReference>
<dbReference type="RefSeq" id="XP_062759708.1">
    <property type="nucleotide sequence ID" value="XM_062895431.1"/>
</dbReference>
<dbReference type="SUPFAM" id="SSF53187">
    <property type="entry name" value="Zn-dependent exopeptidases"/>
    <property type="match status" value="1"/>
</dbReference>
<dbReference type="Gene3D" id="3.50.30.30">
    <property type="match status" value="1"/>
</dbReference>
<dbReference type="GO" id="GO:0004177">
    <property type="term" value="F:aminopeptidase activity"/>
    <property type="evidence" value="ECO:0007669"/>
    <property type="project" value="UniProtKB-KW"/>
</dbReference>
<evidence type="ECO:0000256" key="5">
    <source>
        <dbReference type="ARBA" id="ARBA00022723"/>
    </source>
</evidence>
<evidence type="ECO:0000313" key="14">
    <source>
        <dbReference type="Proteomes" id="UP001273209"/>
    </source>
</evidence>
<keyword evidence="8 9" id="KW-0862">Zinc</keyword>
<name>A0AAE1M6F1_9HYPO</name>
<dbReference type="Proteomes" id="UP001273209">
    <property type="component" value="Unassembled WGS sequence"/>
</dbReference>
<keyword evidence="4 9" id="KW-0645">Protease</keyword>
<comment type="caution">
    <text evidence="13">The sequence shown here is derived from an EMBL/GenBank/DDBJ whole genome shotgun (WGS) entry which is preliminary data.</text>
</comment>
<evidence type="ECO:0000256" key="2">
    <source>
        <dbReference type="ARBA" id="ARBA00005957"/>
    </source>
</evidence>